<dbReference type="AlphaFoldDB" id="A0A7I8L3P8"/>
<dbReference type="Gene3D" id="2.40.70.10">
    <property type="entry name" value="Acid Proteases"/>
    <property type="match status" value="1"/>
</dbReference>
<dbReference type="CDD" id="cd00303">
    <property type="entry name" value="retropepsin_like"/>
    <property type="match status" value="1"/>
</dbReference>
<dbReference type="OrthoDB" id="1939491at2759"/>
<protein>
    <submittedName>
        <fullName evidence="1">Uncharacterized protein</fullName>
    </submittedName>
</protein>
<keyword evidence="2" id="KW-1185">Reference proteome</keyword>
<evidence type="ECO:0000313" key="2">
    <source>
        <dbReference type="Proteomes" id="UP000663760"/>
    </source>
</evidence>
<reference evidence="1" key="1">
    <citation type="submission" date="2020-02" db="EMBL/GenBank/DDBJ databases">
        <authorList>
            <person name="Scholz U."/>
            <person name="Mascher M."/>
            <person name="Fiebig A."/>
        </authorList>
    </citation>
    <scope>NUCLEOTIDE SEQUENCE</scope>
</reference>
<gene>
    <name evidence="1" type="ORF">SI8410_11015311</name>
</gene>
<organism evidence="1 2">
    <name type="scientific">Spirodela intermedia</name>
    <name type="common">Intermediate duckweed</name>
    <dbReference type="NCBI Taxonomy" id="51605"/>
    <lineage>
        <taxon>Eukaryota</taxon>
        <taxon>Viridiplantae</taxon>
        <taxon>Streptophyta</taxon>
        <taxon>Embryophyta</taxon>
        <taxon>Tracheophyta</taxon>
        <taxon>Spermatophyta</taxon>
        <taxon>Magnoliopsida</taxon>
        <taxon>Liliopsida</taxon>
        <taxon>Araceae</taxon>
        <taxon>Lemnoideae</taxon>
        <taxon>Spirodela</taxon>
    </lineage>
</organism>
<dbReference type="InterPro" id="IPR021109">
    <property type="entry name" value="Peptidase_aspartic_dom_sf"/>
</dbReference>
<dbReference type="Proteomes" id="UP000663760">
    <property type="component" value="Chromosome 11"/>
</dbReference>
<accession>A0A7I8L3P8</accession>
<evidence type="ECO:0000313" key="1">
    <source>
        <dbReference type="EMBL" id="CAA7404633.1"/>
    </source>
</evidence>
<sequence length="115" mass="13094">MIDDIMTRVLVDSRATHNFLYERKASSLQLKLTQTSNKIKAINFEAQSSIGLARQVKTWMGVWEDKLNFLVLQMDDFDIILGADFTIKAKIGIFLHYNDLIICGGDQSYFVQGAM</sequence>
<proteinExistence type="predicted"/>
<dbReference type="Pfam" id="PF08284">
    <property type="entry name" value="RVP_2"/>
    <property type="match status" value="1"/>
</dbReference>
<dbReference type="EMBL" id="LR746274">
    <property type="protein sequence ID" value="CAA7404633.1"/>
    <property type="molecule type" value="Genomic_DNA"/>
</dbReference>
<name>A0A7I8L3P8_SPIIN</name>